<name>A0A0A9D5A7_ARUDO</name>
<dbReference type="EMBL" id="GBRH01217065">
    <property type="protein sequence ID" value="JAD80830.1"/>
    <property type="molecule type" value="Transcribed_RNA"/>
</dbReference>
<dbReference type="AlphaFoldDB" id="A0A0A9D5A7"/>
<reference evidence="2" key="2">
    <citation type="journal article" date="2015" name="Data Brief">
        <title>Shoot transcriptome of the giant reed, Arundo donax.</title>
        <authorList>
            <person name="Barrero R.A."/>
            <person name="Guerrero F.D."/>
            <person name="Moolhuijzen P."/>
            <person name="Goolsby J.A."/>
            <person name="Tidwell J."/>
            <person name="Bellgard S.E."/>
            <person name="Bellgard M.I."/>
        </authorList>
    </citation>
    <scope>NUCLEOTIDE SEQUENCE</scope>
    <source>
        <tissue evidence="2">Shoot tissue taken approximately 20 cm above the soil surface</tissue>
    </source>
</reference>
<feature type="region of interest" description="Disordered" evidence="1">
    <location>
        <begin position="58"/>
        <end position="100"/>
    </location>
</feature>
<reference evidence="2" key="1">
    <citation type="submission" date="2014-09" db="EMBL/GenBank/DDBJ databases">
        <authorList>
            <person name="Magalhaes I.L.F."/>
            <person name="Oliveira U."/>
            <person name="Santos F.R."/>
            <person name="Vidigal T.H.D.A."/>
            <person name="Brescovit A.D."/>
            <person name="Santos A.J."/>
        </authorList>
    </citation>
    <scope>NUCLEOTIDE SEQUENCE</scope>
    <source>
        <tissue evidence="2">Shoot tissue taken approximately 20 cm above the soil surface</tissue>
    </source>
</reference>
<feature type="compositionally biased region" description="Basic residues" evidence="1">
    <location>
        <begin position="71"/>
        <end position="80"/>
    </location>
</feature>
<protein>
    <submittedName>
        <fullName evidence="2">Uncharacterized protein</fullName>
    </submittedName>
</protein>
<sequence length="100" mass="11004">MKSPGYYEHHSQRHPLPPLHVPRVLDRCKTSNWAADAGKAAGLVLSSSDRRHCPCLPSTQPHAHAHGLSCRWRRPRRPSGRRTAGSPPPRPARPAESGPS</sequence>
<evidence type="ECO:0000313" key="2">
    <source>
        <dbReference type="EMBL" id="JAD80830.1"/>
    </source>
</evidence>
<evidence type="ECO:0000256" key="1">
    <source>
        <dbReference type="SAM" id="MobiDB-lite"/>
    </source>
</evidence>
<proteinExistence type="predicted"/>
<organism evidence="2">
    <name type="scientific">Arundo donax</name>
    <name type="common">Giant reed</name>
    <name type="synonym">Donax arundinaceus</name>
    <dbReference type="NCBI Taxonomy" id="35708"/>
    <lineage>
        <taxon>Eukaryota</taxon>
        <taxon>Viridiplantae</taxon>
        <taxon>Streptophyta</taxon>
        <taxon>Embryophyta</taxon>
        <taxon>Tracheophyta</taxon>
        <taxon>Spermatophyta</taxon>
        <taxon>Magnoliopsida</taxon>
        <taxon>Liliopsida</taxon>
        <taxon>Poales</taxon>
        <taxon>Poaceae</taxon>
        <taxon>PACMAD clade</taxon>
        <taxon>Arundinoideae</taxon>
        <taxon>Arundineae</taxon>
        <taxon>Arundo</taxon>
    </lineage>
</organism>
<accession>A0A0A9D5A7</accession>